<evidence type="ECO:0000256" key="1">
    <source>
        <dbReference type="SAM" id="Phobius"/>
    </source>
</evidence>
<evidence type="ECO:0000313" key="2">
    <source>
        <dbReference type="EMBL" id="CAD5314479.1"/>
    </source>
</evidence>
<name>A0A7G2E1I0_ARATH</name>
<sequence length="416" mass="48942">MSLKWNLALNFTMHHRMFVRILTRLLVLMTCLVSVSYIKAKDESTSVTDNQVARQLWGKRSHAKDKLKLKKRRKGLKSWMFKYKQENERLWRLHNHVLSFPNLCDRRIDRLGTTRKVKFFGGMDIIYVKNFVSLVIVGEVHEAPGFDRTFRHKEKRGTKKNTKRVKSWMFKFRKRNGDAGHGEQYVYDRILMVKEQLLQTSLVIHEIMRNRKIKSFKYKSVEVGIKRQHIQLGYKCRLVFEEWLRSWGSRESWRNHNLEASNRKSSFAFDAFQSGFGVDVINFKGVQQLGCRDVMLQLTNKGRFRLLQSCLGLLKDSSNDEAESSPVLNFAAKHTLLWLQNYSEKMHIVSERGRNKKRICSKTWMFKYKAPLKRIHDKLGKSKDCDALLMVLMHYFMNGVVSLCTLVLFSKNGSMG</sequence>
<accession>A0A7G2E1I0</accession>
<dbReference type="Proteomes" id="UP000516314">
    <property type="component" value="Chromosome 1"/>
</dbReference>
<protein>
    <submittedName>
        <fullName evidence="2">(thale cress) hypothetical protein</fullName>
    </submittedName>
</protein>
<dbReference type="EMBL" id="LR881466">
    <property type="protein sequence ID" value="CAD5314479.1"/>
    <property type="molecule type" value="Genomic_DNA"/>
</dbReference>
<organism evidence="2 3">
    <name type="scientific">Arabidopsis thaliana</name>
    <name type="common">Mouse-ear cress</name>
    <dbReference type="NCBI Taxonomy" id="3702"/>
    <lineage>
        <taxon>Eukaryota</taxon>
        <taxon>Viridiplantae</taxon>
        <taxon>Streptophyta</taxon>
        <taxon>Embryophyta</taxon>
        <taxon>Tracheophyta</taxon>
        <taxon>Spermatophyta</taxon>
        <taxon>Magnoliopsida</taxon>
        <taxon>eudicotyledons</taxon>
        <taxon>Gunneridae</taxon>
        <taxon>Pentapetalae</taxon>
        <taxon>rosids</taxon>
        <taxon>malvids</taxon>
        <taxon>Brassicales</taxon>
        <taxon>Brassicaceae</taxon>
        <taxon>Camelineae</taxon>
        <taxon>Arabidopsis</taxon>
    </lineage>
</organism>
<keyword evidence="1" id="KW-0812">Transmembrane</keyword>
<reference evidence="2 3" key="1">
    <citation type="submission" date="2020-09" db="EMBL/GenBank/DDBJ databases">
        <authorList>
            <person name="Ashkenazy H."/>
        </authorList>
    </citation>
    <scope>NUCLEOTIDE SEQUENCE [LARGE SCALE GENOMIC DNA]</scope>
    <source>
        <strain evidence="3">cv. Cdm-0</strain>
    </source>
</reference>
<feature type="transmembrane region" description="Helical" evidence="1">
    <location>
        <begin position="387"/>
        <end position="409"/>
    </location>
</feature>
<keyword evidence="1" id="KW-0472">Membrane</keyword>
<gene>
    <name evidence="2" type="ORF">AT9943_LOCUS2913</name>
</gene>
<proteinExistence type="predicted"/>
<evidence type="ECO:0000313" key="3">
    <source>
        <dbReference type="Proteomes" id="UP000516314"/>
    </source>
</evidence>
<keyword evidence="1" id="KW-1133">Transmembrane helix</keyword>
<dbReference type="AlphaFoldDB" id="A0A7G2E1I0"/>